<dbReference type="InterPro" id="IPR005471">
    <property type="entry name" value="Tscrpt_reg_IclR_N"/>
</dbReference>
<dbReference type="SMART" id="SM00346">
    <property type="entry name" value="HTH_ICLR"/>
    <property type="match status" value="1"/>
</dbReference>
<dbReference type="Pfam" id="PF01614">
    <property type="entry name" value="IclR_C"/>
    <property type="match status" value="1"/>
</dbReference>
<protein>
    <submittedName>
        <fullName evidence="6">IclR family transcriptional regulator</fullName>
    </submittedName>
</protein>
<evidence type="ECO:0000256" key="3">
    <source>
        <dbReference type="ARBA" id="ARBA00023163"/>
    </source>
</evidence>
<evidence type="ECO:0000256" key="1">
    <source>
        <dbReference type="ARBA" id="ARBA00023015"/>
    </source>
</evidence>
<comment type="caution">
    <text evidence="6">The sequence shown here is derived from an EMBL/GenBank/DDBJ whole genome shotgun (WGS) entry which is preliminary data.</text>
</comment>
<dbReference type="InterPro" id="IPR050707">
    <property type="entry name" value="HTH_MetabolicPath_Reg"/>
</dbReference>
<feature type="domain" description="IclR-ED" evidence="5">
    <location>
        <begin position="85"/>
        <end position="269"/>
    </location>
</feature>
<dbReference type="Pfam" id="PF09339">
    <property type="entry name" value="HTH_IclR"/>
    <property type="match status" value="1"/>
</dbReference>
<dbReference type="GO" id="GO:0045892">
    <property type="term" value="P:negative regulation of DNA-templated transcription"/>
    <property type="evidence" value="ECO:0007669"/>
    <property type="project" value="TreeGrafter"/>
</dbReference>
<evidence type="ECO:0000259" key="4">
    <source>
        <dbReference type="PROSITE" id="PS51077"/>
    </source>
</evidence>
<accession>A0A158BZM5</accession>
<keyword evidence="7" id="KW-1185">Reference proteome</keyword>
<keyword evidence="3" id="KW-0804">Transcription</keyword>
<evidence type="ECO:0000256" key="2">
    <source>
        <dbReference type="ARBA" id="ARBA00023125"/>
    </source>
</evidence>
<proteinExistence type="predicted"/>
<evidence type="ECO:0000313" key="6">
    <source>
        <dbReference type="EMBL" id="SAK74727.1"/>
    </source>
</evidence>
<dbReference type="Proteomes" id="UP000071859">
    <property type="component" value="Unassembled WGS sequence"/>
</dbReference>
<dbReference type="OrthoDB" id="5401369at2"/>
<sequence length="284" mass="31319">MTNPIQGQEPALSSPEESTLYVQSLATGINVLNVFGPDNRALNLPEIAALAGISKSATQRFAFTLEALGLLVKDPVTKRYSLSSRTLELGCRYLESHSLLSRANPFLLELNRNSGETVNFAEPAGTDMIYIGRFPSLMRLLVHMPVGRRIPIYCSSAGRAYLSALDEDQAREQLLACERVKYTPNTITDIDVLMDELRQSRERGFAYCNEEYFRGDLALAVPIFDSGHRVAAALQMSVLAGKWTLKRAVARLIPMMQETAQLISTAAPTPQALAPFTNIPTRKV</sequence>
<dbReference type="GO" id="GO:0003700">
    <property type="term" value="F:DNA-binding transcription factor activity"/>
    <property type="evidence" value="ECO:0007669"/>
    <property type="project" value="TreeGrafter"/>
</dbReference>
<dbReference type="PANTHER" id="PTHR30136:SF24">
    <property type="entry name" value="HTH-TYPE TRANSCRIPTIONAL REPRESSOR ALLR"/>
    <property type="match status" value="1"/>
</dbReference>
<dbReference type="SUPFAM" id="SSF55781">
    <property type="entry name" value="GAF domain-like"/>
    <property type="match status" value="1"/>
</dbReference>
<feature type="domain" description="HTH iclR-type" evidence="4">
    <location>
        <begin position="22"/>
        <end position="84"/>
    </location>
</feature>
<gene>
    <name evidence="6" type="ORF">AWB78_03217</name>
</gene>
<dbReference type="GO" id="GO:0003677">
    <property type="term" value="F:DNA binding"/>
    <property type="evidence" value="ECO:0007669"/>
    <property type="project" value="UniProtKB-KW"/>
</dbReference>
<dbReference type="InterPro" id="IPR036390">
    <property type="entry name" value="WH_DNA-bd_sf"/>
</dbReference>
<evidence type="ECO:0000313" key="7">
    <source>
        <dbReference type="Proteomes" id="UP000071859"/>
    </source>
</evidence>
<organism evidence="6 7">
    <name type="scientific">Caballeronia calidae</name>
    <dbReference type="NCBI Taxonomy" id="1777139"/>
    <lineage>
        <taxon>Bacteria</taxon>
        <taxon>Pseudomonadati</taxon>
        <taxon>Pseudomonadota</taxon>
        <taxon>Betaproteobacteria</taxon>
        <taxon>Burkholderiales</taxon>
        <taxon>Burkholderiaceae</taxon>
        <taxon>Caballeronia</taxon>
    </lineage>
</organism>
<keyword evidence="2" id="KW-0238">DNA-binding</keyword>
<dbReference type="RefSeq" id="WP_062605771.1">
    <property type="nucleotide sequence ID" value="NZ_FCOX02000015.1"/>
</dbReference>
<dbReference type="PANTHER" id="PTHR30136">
    <property type="entry name" value="HELIX-TURN-HELIX TRANSCRIPTIONAL REGULATOR, ICLR FAMILY"/>
    <property type="match status" value="1"/>
</dbReference>
<dbReference type="SUPFAM" id="SSF46785">
    <property type="entry name" value="Winged helix' DNA-binding domain"/>
    <property type="match status" value="1"/>
</dbReference>
<dbReference type="InterPro" id="IPR014757">
    <property type="entry name" value="Tscrpt_reg_IclR_C"/>
</dbReference>
<dbReference type="InterPro" id="IPR036388">
    <property type="entry name" value="WH-like_DNA-bd_sf"/>
</dbReference>
<dbReference type="PROSITE" id="PS51078">
    <property type="entry name" value="ICLR_ED"/>
    <property type="match status" value="1"/>
</dbReference>
<dbReference type="EMBL" id="FCOX02000015">
    <property type="protein sequence ID" value="SAK74727.1"/>
    <property type="molecule type" value="Genomic_DNA"/>
</dbReference>
<dbReference type="Gene3D" id="3.30.450.40">
    <property type="match status" value="1"/>
</dbReference>
<dbReference type="PROSITE" id="PS51077">
    <property type="entry name" value="HTH_ICLR"/>
    <property type="match status" value="1"/>
</dbReference>
<evidence type="ECO:0000259" key="5">
    <source>
        <dbReference type="PROSITE" id="PS51078"/>
    </source>
</evidence>
<dbReference type="Gene3D" id="1.10.10.10">
    <property type="entry name" value="Winged helix-like DNA-binding domain superfamily/Winged helix DNA-binding domain"/>
    <property type="match status" value="1"/>
</dbReference>
<reference evidence="6" key="1">
    <citation type="submission" date="2016-01" db="EMBL/GenBank/DDBJ databases">
        <authorList>
            <person name="Peeters C."/>
        </authorList>
    </citation>
    <scope>NUCLEOTIDE SEQUENCE</scope>
    <source>
        <strain evidence="6">LMG 29321</strain>
    </source>
</reference>
<keyword evidence="1" id="KW-0805">Transcription regulation</keyword>
<dbReference type="InterPro" id="IPR029016">
    <property type="entry name" value="GAF-like_dom_sf"/>
</dbReference>
<name>A0A158BZM5_9BURK</name>
<dbReference type="AlphaFoldDB" id="A0A158BZM5"/>